<dbReference type="AlphaFoldDB" id="X1B5A3"/>
<comment type="caution">
    <text evidence="1">The sequence shown here is derived from an EMBL/GenBank/DDBJ whole genome shotgun (WGS) entry which is preliminary data.</text>
</comment>
<dbReference type="InterPro" id="IPR013320">
    <property type="entry name" value="ConA-like_dom_sf"/>
</dbReference>
<reference evidence="1" key="1">
    <citation type="journal article" date="2014" name="Front. Microbiol.">
        <title>High frequency of phylogenetically diverse reductive dehalogenase-homologous genes in deep subseafloor sedimentary metagenomes.</title>
        <authorList>
            <person name="Kawai M."/>
            <person name="Futagami T."/>
            <person name="Toyoda A."/>
            <person name="Takaki Y."/>
            <person name="Nishi S."/>
            <person name="Hori S."/>
            <person name="Arai W."/>
            <person name="Tsubouchi T."/>
            <person name="Morono Y."/>
            <person name="Uchiyama I."/>
            <person name="Ito T."/>
            <person name="Fujiyama A."/>
            <person name="Inagaki F."/>
            <person name="Takami H."/>
        </authorList>
    </citation>
    <scope>NUCLEOTIDE SEQUENCE</scope>
    <source>
        <strain evidence="1">Expedition CK06-06</strain>
    </source>
</reference>
<dbReference type="Pfam" id="PF13385">
    <property type="entry name" value="Laminin_G_3"/>
    <property type="match status" value="2"/>
</dbReference>
<feature type="non-terminal residue" evidence="1">
    <location>
        <position position="271"/>
    </location>
</feature>
<feature type="non-terminal residue" evidence="1">
    <location>
        <position position="1"/>
    </location>
</feature>
<proteinExistence type="predicted"/>
<dbReference type="EMBL" id="BART01028527">
    <property type="protein sequence ID" value="GAG90904.1"/>
    <property type="molecule type" value="Genomic_DNA"/>
</dbReference>
<accession>X1B5A3</accession>
<evidence type="ECO:0000313" key="1">
    <source>
        <dbReference type="EMBL" id="GAG90904.1"/>
    </source>
</evidence>
<name>X1B5A3_9ZZZZ</name>
<protein>
    <recommendedName>
        <fullName evidence="2">LamG-like jellyroll fold domain-containing protein</fullName>
    </recommendedName>
</protein>
<evidence type="ECO:0008006" key="2">
    <source>
        <dbReference type="Google" id="ProtNLM"/>
    </source>
</evidence>
<dbReference type="Gene3D" id="2.60.120.200">
    <property type="match status" value="2"/>
</dbReference>
<sequence>VVDGQWHHIVGMYDPNNEADHVKLYVDGILDGPEAVRYGWGPMATNAYDVLIGANAEQLRRGWNGLIDDVRIYNEGMTEGEIAYLLGEYVEPDRSLITHWKLDEASGTIAIDSSSNTHDGFFNVGPAIQWVPGYMGLALMFPGGEYVDCGNSSIFDLTDTVSVAAWVKINTVPADWAAILTKGDNAWRLSTRRQTTEMHFGITGEPDYWSIDGETELVLDQWHHVVGTYDGSYIRLYVDGVEDANAVPYDGEITTDPQNLWIGGNADIPGR</sequence>
<organism evidence="1">
    <name type="scientific">marine sediment metagenome</name>
    <dbReference type="NCBI Taxonomy" id="412755"/>
    <lineage>
        <taxon>unclassified sequences</taxon>
        <taxon>metagenomes</taxon>
        <taxon>ecological metagenomes</taxon>
    </lineage>
</organism>
<gene>
    <name evidence="1" type="ORF">S01H4_50268</name>
</gene>
<dbReference type="SUPFAM" id="SSF49899">
    <property type="entry name" value="Concanavalin A-like lectins/glucanases"/>
    <property type="match status" value="2"/>
</dbReference>